<proteinExistence type="predicted"/>
<name>A0A1E1JRI0_9HELO</name>
<dbReference type="AlphaFoldDB" id="A0A1E1JRI0"/>
<organism evidence="1 2">
    <name type="scientific">Rhynchosporium agropyri</name>
    <dbReference type="NCBI Taxonomy" id="914238"/>
    <lineage>
        <taxon>Eukaryota</taxon>
        <taxon>Fungi</taxon>
        <taxon>Dikarya</taxon>
        <taxon>Ascomycota</taxon>
        <taxon>Pezizomycotina</taxon>
        <taxon>Leotiomycetes</taxon>
        <taxon>Helotiales</taxon>
        <taxon>Ploettnerulaceae</taxon>
        <taxon>Rhynchosporium</taxon>
    </lineage>
</organism>
<evidence type="ECO:0000313" key="1">
    <source>
        <dbReference type="EMBL" id="CZS88418.1"/>
    </source>
</evidence>
<evidence type="ECO:0000313" key="2">
    <source>
        <dbReference type="Proteomes" id="UP000178912"/>
    </source>
</evidence>
<reference evidence="2" key="1">
    <citation type="submission" date="2016-03" db="EMBL/GenBank/DDBJ databases">
        <authorList>
            <person name="Guldener U."/>
        </authorList>
    </citation>
    <scope>NUCLEOTIDE SEQUENCE [LARGE SCALE GENOMIC DNA]</scope>
    <source>
        <strain evidence="2">04CH-RAC-A.6.1</strain>
    </source>
</reference>
<accession>A0A1E1JRI0</accession>
<dbReference type="EMBL" id="FJUX01000001">
    <property type="protein sequence ID" value="CZS88418.1"/>
    <property type="molecule type" value="Genomic_DNA"/>
</dbReference>
<sequence>MASSCKEYDDIVTYIVRSAVPDTLRVITDFSGENTDFLAGISSEKINLWIEVVRRMQRDEIIELYVITTSHDIEICLNPATDVEQYPERGDCSWIKAFFFGKGAQHTSRDYASRVIVYLESHDGLYVPPALRPDPIWPDASKSPLVLYNSTTPFPDPKTATNHEIKAWFADPTKSGLGAWPGVGILSLAAWKPLHVLLESITGLEISGINKLVMPGCEAVLGNMDSSRPISKDQKNQIGAIAHPLILYEIEVDCWWMGIAGARHWLMFALQLYATVSASKWKSLKSAEVRRRNKMRSEVPARIVLKMRFSKKLVLGANVRMAEKDVCLWYGRLQRCILDGDQVGLALAEHILDTRDFMSKLAEARITLKKFVEESESYINV</sequence>
<dbReference type="Proteomes" id="UP000178912">
    <property type="component" value="Unassembled WGS sequence"/>
</dbReference>
<gene>
    <name evidence="1" type="ORF">RAG0_00172</name>
</gene>
<keyword evidence="2" id="KW-1185">Reference proteome</keyword>
<protein>
    <submittedName>
        <fullName evidence="1">Uncharacterized protein</fullName>
    </submittedName>
</protein>